<reference evidence="2 3" key="1">
    <citation type="journal article" date="2022" name="Nat. Plants">
        <title>Genomes of leafy and leafless Platanthera orchids illuminate the evolution of mycoheterotrophy.</title>
        <authorList>
            <person name="Li M.H."/>
            <person name="Liu K.W."/>
            <person name="Li Z."/>
            <person name="Lu H.C."/>
            <person name="Ye Q.L."/>
            <person name="Zhang D."/>
            <person name="Wang J.Y."/>
            <person name="Li Y.F."/>
            <person name="Zhong Z.M."/>
            <person name="Liu X."/>
            <person name="Yu X."/>
            <person name="Liu D.K."/>
            <person name="Tu X.D."/>
            <person name="Liu B."/>
            <person name="Hao Y."/>
            <person name="Liao X.Y."/>
            <person name="Jiang Y.T."/>
            <person name="Sun W.H."/>
            <person name="Chen J."/>
            <person name="Chen Y.Q."/>
            <person name="Ai Y."/>
            <person name="Zhai J.W."/>
            <person name="Wu S.S."/>
            <person name="Zhou Z."/>
            <person name="Hsiao Y.Y."/>
            <person name="Wu W.L."/>
            <person name="Chen Y.Y."/>
            <person name="Lin Y.F."/>
            <person name="Hsu J.L."/>
            <person name="Li C.Y."/>
            <person name="Wang Z.W."/>
            <person name="Zhao X."/>
            <person name="Zhong W.Y."/>
            <person name="Ma X.K."/>
            <person name="Ma L."/>
            <person name="Huang J."/>
            <person name="Chen G.Z."/>
            <person name="Huang M.Z."/>
            <person name="Huang L."/>
            <person name="Peng D.H."/>
            <person name="Luo Y.B."/>
            <person name="Zou S.Q."/>
            <person name="Chen S.P."/>
            <person name="Lan S."/>
            <person name="Tsai W.C."/>
            <person name="Van de Peer Y."/>
            <person name="Liu Z.J."/>
        </authorList>
    </citation>
    <scope>NUCLEOTIDE SEQUENCE [LARGE SCALE GENOMIC DNA]</scope>
    <source>
        <strain evidence="2">Lor287</strain>
    </source>
</reference>
<evidence type="ECO:0000313" key="2">
    <source>
        <dbReference type="EMBL" id="KAK8954515.1"/>
    </source>
</evidence>
<keyword evidence="3" id="KW-1185">Reference proteome</keyword>
<organism evidence="2 3">
    <name type="scientific">Platanthera zijinensis</name>
    <dbReference type="NCBI Taxonomy" id="2320716"/>
    <lineage>
        <taxon>Eukaryota</taxon>
        <taxon>Viridiplantae</taxon>
        <taxon>Streptophyta</taxon>
        <taxon>Embryophyta</taxon>
        <taxon>Tracheophyta</taxon>
        <taxon>Spermatophyta</taxon>
        <taxon>Magnoliopsida</taxon>
        <taxon>Liliopsida</taxon>
        <taxon>Asparagales</taxon>
        <taxon>Orchidaceae</taxon>
        <taxon>Orchidoideae</taxon>
        <taxon>Orchideae</taxon>
        <taxon>Orchidinae</taxon>
        <taxon>Platanthera</taxon>
    </lineage>
</organism>
<protein>
    <submittedName>
        <fullName evidence="2">Uncharacterized protein</fullName>
    </submittedName>
</protein>
<evidence type="ECO:0000313" key="3">
    <source>
        <dbReference type="Proteomes" id="UP001418222"/>
    </source>
</evidence>
<dbReference type="Proteomes" id="UP001418222">
    <property type="component" value="Unassembled WGS sequence"/>
</dbReference>
<comment type="caution">
    <text evidence="2">The sequence shown here is derived from an EMBL/GenBank/DDBJ whole genome shotgun (WGS) entry which is preliminary data.</text>
</comment>
<dbReference type="EMBL" id="JBBWWQ010000002">
    <property type="protein sequence ID" value="KAK8954515.1"/>
    <property type="molecule type" value="Genomic_DNA"/>
</dbReference>
<accession>A0AAP0BYJ3</accession>
<evidence type="ECO:0000256" key="1">
    <source>
        <dbReference type="SAM" id="MobiDB-lite"/>
    </source>
</evidence>
<sequence length="242" mass="26816">MAPRHRTGRRNGKVMKVESNKGKQVAEELVYHEFINRTTILPVTGQKSLGFVEHSAAPFPLPPADPFPLHPAACRASRRRFFPTLISIARSTGVPSVTPRTSHSCVYPSRLHFVQRFRAAFGANATGRRVWYSVSVCTICTRSKEETPPRPSVSTPTSPSPVQKLRFDPLAPPATAQSNEALGSLWHGGGGYEYERASALSLARGSKAPLRLVWMLDQQFDLWRKLDASSTVRHLRGMDQDA</sequence>
<proteinExistence type="predicted"/>
<feature type="region of interest" description="Disordered" evidence="1">
    <location>
        <begin position="144"/>
        <end position="166"/>
    </location>
</feature>
<name>A0AAP0BYJ3_9ASPA</name>
<feature type="compositionally biased region" description="Low complexity" evidence="1">
    <location>
        <begin position="152"/>
        <end position="162"/>
    </location>
</feature>
<dbReference type="AlphaFoldDB" id="A0AAP0BYJ3"/>
<gene>
    <name evidence="2" type="ORF">KSP39_PZI002106</name>
</gene>